<dbReference type="AlphaFoldDB" id="A0A4U9WQK1"/>
<organism evidence="1">
    <name type="scientific">Serratia fonticola</name>
    <dbReference type="NCBI Taxonomy" id="47917"/>
    <lineage>
        <taxon>Bacteria</taxon>
        <taxon>Pseudomonadati</taxon>
        <taxon>Pseudomonadota</taxon>
        <taxon>Gammaproteobacteria</taxon>
        <taxon>Enterobacterales</taxon>
        <taxon>Yersiniaceae</taxon>
        <taxon>Serratia</taxon>
    </lineage>
</organism>
<proteinExistence type="predicted"/>
<dbReference type="EMBL" id="CABEEZ010000170">
    <property type="protein sequence ID" value="VTR61921.1"/>
    <property type="molecule type" value="Genomic_DNA"/>
</dbReference>
<name>A0A4U9WQK1_SERFO</name>
<reference evidence="1" key="1">
    <citation type="submission" date="2019-05" db="EMBL/GenBank/DDBJ databases">
        <authorList>
            <consortium name="Pathogen Informatics"/>
        </authorList>
    </citation>
    <scope>NUCLEOTIDE SEQUENCE [LARGE SCALE GENOMIC DNA]</scope>
    <source>
        <strain evidence="1">NCTC12965</strain>
    </source>
</reference>
<sequence length="102" mass="11007">MKYVFSNVAGGVGYPGSQHQSAWLRSIGVTVGNCAHWWQQALPYSALRAGHLESSAMLVALLKQWRSRLPRQYFLTHCFTRTAGITADVTPTGSALAGTGSP</sequence>
<accession>A0A4U9WQK1</accession>
<gene>
    <name evidence="1" type="ORF">NCTC12965_09015</name>
</gene>
<evidence type="ECO:0000313" key="1">
    <source>
        <dbReference type="EMBL" id="VTR61921.1"/>
    </source>
</evidence>
<protein>
    <submittedName>
        <fullName evidence="1">Uncharacterized protein</fullName>
    </submittedName>
</protein>